<evidence type="ECO:0000256" key="2">
    <source>
        <dbReference type="ARBA" id="ARBA00022737"/>
    </source>
</evidence>
<dbReference type="EMBL" id="JADGMS010000016">
    <property type="protein sequence ID" value="KAF9665292.1"/>
    <property type="molecule type" value="Genomic_DNA"/>
</dbReference>
<dbReference type="Pfam" id="PF08263">
    <property type="entry name" value="LRRNT_2"/>
    <property type="match status" value="1"/>
</dbReference>
<evidence type="ECO:0000259" key="3">
    <source>
        <dbReference type="Pfam" id="PF08263"/>
    </source>
</evidence>
<dbReference type="AlphaFoldDB" id="A0A835J919"/>
<evidence type="ECO:0000313" key="4">
    <source>
        <dbReference type="EMBL" id="KAF9665292.1"/>
    </source>
</evidence>
<organism evidence="4 5">
    <name type="scientific">Salix dunnii</name>
    <dbReference type="NCBI Taxonomy" id="1413687"/>
    <lineage>
        <taxon>Eukaryota</taxon>
        <taxon>Viridiplantae</taxon>
        <taxon>Streptophyta</taxon>
        <taxon>Embryophyta</taxon>
        <taxon>Tracheophyta</taxon>
        <taxon>Spermatophyta</taxon>
        <taxon>Magnoliopsida</taxon>
        <taxon>eudicotyledons</taxon>
        <taxon>Gunneridae</taxon>
        <taxon>Pentapetalae</taxon>
        <taxon>rosids</taxon>
        <taxon>fabids</taxon>
        <taxon>Malpighiales</taxon>
        <taxon>Salicaceae</taxon>
        <taxon>Saliceae</taxon>
        <taxon>Salix</taxon>
    </lineage>
</organism>
<gene>
    <name evidence="4" type="ORF">SADUNF_Sadunf16G0107500</name>
</gene>
<keyword evidence="5" id="KW-1185">Reference proteome</keyword>
<dbReference type="InterPro" id="IPR013210">
    <property type="entry name" value="LRR_N_plant-typ"/>
</dbReference>
<feature type="domain" description="Leucine-rich repeat-containing N-terminal plant-type" evidence="3">
    <location>
        <begin position="39"/>
        <end position="83"/>
    </location>
</feature>
<dbReference type="Proteomes" id="UP000657918">
    <property type="component" value="Chromosome 16"/>
</dbReference>
<dbReference type="OrthoDB" id="847488at2759"/>
<accession>A0A835J919</accession>
<keyword evidence="1" id="KW-0433">Leucine-rich repeat</keyword>
<name>A0A835J919_9ROSI</name>
<proteinExistence type="predicted"/>
<comment type="caution">
    <text evidence="4">The sequence shown here is derived from an EMBL/GenBank/DDBJ whole genome shotgun (WGS) entry which is preliminary data.</text>
</comment>
<keyword evidence="2" id="KW-0677">Repeat</keyword>
<evidence type="ECO:0000313" key="5">
    <source>
        <dbReference type="Proteomes" id="UP000657918"/>
    </source>
</evidence>
<evidence type="ECO:0000256" key="1">
    <source>
        <dbReference type="ARBA" id="ARBA00022614"/>
    </source>
</evidence>
<reference evidence="4 5" key="1">
    <citation type="submission" date="2020-10" db="EMBL/GenBank/DDBJ databases">
        <title>Plant Genome Project.</title>
        <authorList>
            <person name="Zhang R.-G."/>
        </authorList>
    </citation>
    <scope>NUCLEOTIDE SEQUENCE [LARGE SCALE GENOMIC DNA]</scope>
    <source>
        <strain evidence="4">FAFU-HL-1</strain>
        <tissue evidence="4">Leaf</tissue>
    </source>
</reference>
<protein>
    <recommendedName>
        <fullName evidence="3">Leucine-rich repeat-containing N-terminal plant-type domain-containing protein</fullName>
    </recommendedName>
</protein>
<sequence length="86" mass="9621">MKNFRGNSSESVDDIGIIMNNFCSFYPPFFILEPVILVEEGYALLPFKESLVINESASSDPSAYPKVASWKVDGESGDCCSWDRRC</sequence>